<reference evidence="11" key="1">
    <citation type="submission" date="2013-06" db="EMBL/GenBank/DDBJ databases">
        <authorList>
            <person name="Zhao Q."/>
        </authorList>
    </citation>
    <scope>NUCLEOTIDE SEQUENCE</scope>
    <source>
        <strain evidence="11">cv. W1943</strain>
    </source>
</reference>
<dbReference type="InterPro" id="IPR018108">
    <property type="entry name" value="MCP_transmembrane"/>
</dbReference>
<keyword evidence="6" id="KW-1133">Transmembrane helix</keyword>
<evidence type="ECO:0000313" key="10">
    <source>
        <dbReference type="EnsemblPlants" id="ORUFI07G10850.3"/>
    </source>
</evidence>
<sequence length="197" mass="20915">MAASATTTSVEGVIAGGAAGVVVETALYPIDTIKTRLQGFCNLYRSTAGAIGGAASSLIRVPTEGYGSFLLRDLPFDAIQFCIYEQLRIGYKLAAKRDLKDGENALIGAFAGAITGAITTPLDVLKTRLMVQGQANQYRGIISCAQTILREEGAGAFLKGIEPRVLWIGIGGSIFFGVLEKTKSILAERNSRKVRIL</sequence>
<dbReference type="GO" id="GO:0016020">
    <property type="term" value="C:membrane"/>
    <property type="evidence" value="ECO:0007669"/>
    <property type="project" value="UniProtKB-SubCell"/>
</dbReference>
<evidence type="ECO:0000256" key="7">
    <source>
        <dbReference type="ARBA" id="ARBA00023136"/>
    </source>
</evidence>
<evidence type="ECO:0000256" key="8">
    <source>
        <dbReference type="PROSITE-ProRule" id="PRU00282"/>
    </source>
</evidence>
<dbReference type="SUPFAM" id="SSF103506">
    <property type="entry name" value="Mitochondrial carrier"/>
    <property type="match status" value="1"/>
</dbReference>
<evidence type="ECO:0008006" key="12">
    <source>
        <dbReference type="Google" id="ProtNLM"/>
    </source>
</evidence>
<dbReference type="InterPro" id="IPR023395">
    <property type="entry name" value="MCP_dom_sf"/>
</dbReference>
<keyword evidence="4 8" id="KW-0812">Transmembrane</keyword>
<dbReference type="Proteomes" id="UP000008022">
    <property type="component" value="Unassembled WGS sequence"/>
</dbReference>
<dbReference type="Pfam" id="PF00153">
    <property type="entry name" value="Mito_carr"/>
    <property type="match status" value="2"/>
</dbReference>
<evidence type="ECO:0000256" key="4">
    <source>
        <dbReference type="ARBA" id="ARBA00022692"/>
    </source>
</evidence>
<keyword evidence="7 8" id="KW-0472">Membrane</keyword>
<proteinExistence type="inferred from homology"/>
<comment type="similarity">
    <text evidence="2 9">Belongs to the mitochondrial carrier (TC 2.A.29) family.</text>
</comment>
<comment type="subcellular location">
    <subcellularLocation>
        <location evidence="1">Membrane</location>
        <topology evidence="1">Multi-pass membrane protein</topology>
    </subcellularLocation>
</comment>
<keyword evidence="3 9" id="KW-0813">Transport</keyword>
<evidence type="ECO:0000313" key="11">
    <source>
        <dbReference type="Proteomes" id="UP000008022"/>
    </source>
</evidence>
<evidence type="ECO:0000256" key="5">
    <source>
        <dbReference type="ARBA" id="ARBA00022737"/>
    </source>
</evidence>
<reference evidence="10" key="2">
    <citation type="submission" date="2015-06" db="UniProtKB">
        <authorList>
            <consortium name="EnsemblPlants"/>
        </authorList>
    </citation>
    <scope>IDENTIFICATION</scope>
</reference>
<accession>A0A0E0Q6U6</accession>
<evidence type="ECO:0000256" key="6">
    <source>
        <dbReference type="ARBA" id="ARBA00022989"/>
    </source>
</evidence>
<dbReference type="EnsemblPlants" id="ORUFI07G10850.3">
    <property type="protein sequence ID" value="ORUFI07G10850.3"/>
    <property type="gene ID" value="ORUFI07G10850"/>
</dbReference>
<protein>
    <recommendedName>
        <fullName evidence="12">Mitochondrial carrier protein</fullName>
    </recommendedName>
</protein>
<evidence type="ECO:0000256" key="3">
    <source>
        <dbReference type="ARBA" id="ARBA00022448"/>
    </source>
</evidence>
<feature type="repeat" description="Solcar" evidence="8">
    <location>
        <begin position="7"/>
        <end position="90"/>
    </location>
</feature>
<dbReference type="Gene3D" id="1.50.40.10">
    <property type="entry name" value="Mitochondrial carrier domain"/>
    <property type="match status" value="1"/>
</dbReference>
<dbReference type="PANTHER" id="PTHR45667">
    <property type="entry name" value="S-ADENOSYLMETHIONINE MITOCHONDRIAL CARRIER PROTEIN"/>
    <property type="match status" value="1"/>
</dbReference>
<dbReference type="AlphaFoldDB" id="A0A0E0Q6U6"/>
<dbReference type="HOGENOM" id="CLU_015166_3_0_1"/>
<keyword evidence="5" id="KW-0677">Repeat</keyword>
<evidence type="ECO:0000256" key="9">
    <source>
        <dbReference type="RuleBase" id="RU000488"/>
    </source>
</evidence>
<evidence type="ECO:0000256" key="2">
    <source>
        <dbReference type="ARBA" id="ARBA00006375"/>
    </source>
</evidence>
<dbReference type="PRINTS" id="PR00926">
    <property type="entry name" value="MITOCARRIER"/>
</dbReference>
<dbReference type="GO" id="GO:0055085">
    <property type="term" value="P:transmembrane transport"/>
    <property type="evidence" value="ECO:0007669"/>
    <property type="project" value="InterPro"/>
</dbReference>
<feature type="repeat" description="Solcar" evidence="8">
    <location>
        <begin position="103"/>
        <end position="185"/>
    </location>
</feature>
<dbReference type="PROSITE" id="PS50920">
    <property type="entry name" value="SOLCAR"/>
    <property type="match status" value="2"/>
</dbReference>
<organism evidence="10 11">
    <name type="scientific">Oryza rufipogon</name>
    <name type="common">Brownbeard rice</name>
    <name type="synonym">Asian wild rice</name>
    <dbReference type="NCBI Taxonomy" id="4529"/>
    <lineage>
        <taxon>Eukaryota</taxon>
        <taxon>Viridiplantae</taxon>
        <taxon>Streptophyta</taxon>
        <taxon>Embryophyta</taxon>
        <taxon>Tracheophyta</taxon>
        <taxon>Spermatophyta</taxon>
        <taxon>Magnoliopsida</taxon>
        <taxon>Liliopsida</taxon>
        <taxon>Poales</taxon>
        <taxon>Poaceae</taxon>
        <taxon>BOP clade</taxon>
        <taxon>Oryzoideae</taxon>
        <taxon>Oryzeae</taxon>
        <taxon>Oryzinae</taxon>
        <taxon>Oryza</taxon>
    </lineage>
</organism>
<dbReference type="InterPro" id="IPR002067">
    <property type="entry name" value="MCP"/>
</dbReference>
<keyword evidence="11" id="KW-1185">Reference proteome</keyword>
<evidence type="ECO:0000256" key="1">
    <source>
        <dbReference type="ARBA" id="ARBA00004141"/>
    </source>
</evidence>
<name>A0A0E0Q6U6_ORYRU</name>
<dbReference type="Gramene" id="ORUFI07G10850.3">
    <property type="protein sequence ID" value="ORUFI07G10850.3"/>
    <property type="gene ID" value="ORUFI07G10850"/>
</dbReference>